<evidence type="ECO:0000256" key="3">
    <source>
        <dbReference type="ARBA" id="ARBA00022475"/>
    </source>
</evidence>
<evidence type="ECO:0000256" key="5">
    <source>
        <dbReference type="ARBA" id="ARBA00022692"/>
    </source>
</evidence>
<dbReference type="Pfam" id="PF11356">
    <property type="entry name" value="T2SSC"/>
    <property type="match status" value="1"/>
</dbReference>
<keyword evidence="6" id="KW-0653">Protein transport</keyword>
<sequence>MIGAIRNWSSDFREGLSARPDRLRFGAEVVLALVLAVQAGRLVWLFVEPAPPPPADPAPATSGDVDYSVFQRFDAFFRTGAQGSLAEATAAEGGQMRLYGVRSDGAGGGSAIIGLADGRQVSVAVGETVDTGLVLQSVAADHVVLARGGSVTRLVFSDVPVGAAAPPPPPATPQTVTPQPAPAPAPDAPALAAAAGLRPRMKGLRVDGFTLTGPADGALAGAGLRTGDVVVAVDGQRLDNPARIAGLRDRLSGQSSVELRIERDGREQTLTLGAQR</sequence>
<evidence type="ECO:0000313" key="12">
    <source>
        <dbReference type="Proteomes" id="UP000198788"/>
    </source>
</evidence>
<dbReference type="AlphaFoldDB" id="A0A1I6T6L6"/>
<evidence type="ECO:0000256" key="1">
    <source>
        <dbReference type="ARBA" id="ARBA00004533"/>
    </source>
</evidence>
<organism evidence="11 12">
    <name type="scientific">Brevundimonas viscosa</name>
    <dbReference type="NCBI Taxonomy" id="871741"/>
    <lineage>
        <taxon>Bacteria</taxon>
        <taxon>Pseudomonadati</taxon>
        <taxon>Pseudomonadota</taxon>
        <taxon>Alphaproteobacteria</taxon>
        <taxon>Caulobacterales</taxon>
        <taxon>Caulobacteraceae</taxon>
        <taxon>Brevundimonas</taxon>
    </lineage>
</organism>
<gene>
    <name evidence="11" type="ORF">SAMN05192570_3016</name>
</gene>
<dbReference type="GO" id="GO:0015031">
    <property type="term" value="P:protein transport"/>
    <property type="evidence" value="ECO:0007669"/>
    <property type="project" value="UniProtKB-KW"/>
</dbReference>
<dbReference type="Gene3D" id="2.30.30.830">
    <property type="match status" value="1"/>
</dbReference>
<keyword evidence="7" id="KW-1133">Transmembrane helix</keyword>
<dbReference type="InterPro" id="IPR036034">
    <property type="entry name" value="PDZ_sf"/>
</dbReference>
<feature type="region of interest" description="Disordered" evidence="9">
    <location>
        <begin position="165"/>
        <end position="187"/>
    </location>
</feature>
<dbReference type="Proteomes" id="UP000198788">
    <property type="component" value="Unassembled WGS sequence"/>
</dbReference>
<evidence type="ECO:0000256" key="9">
    <source>
        <dbReference type="SAM" id="MobiDB-lite"/>
    </source>
</evidence>
<dbReference type="RefSeq" id="WP_245777277.1">
    <property type="nucleotide sequence ID" value="NZ_FOZV01000008.1"/>
</dbReference>
<proteinExistence type="predicted"/>
<accession>A0A1I6T6L6</accession>
<protein>
    <submittedName>
        <fullName evidence="11">General secretion pathway protein C</fullName>
    </submittedName>
</protein>
<keyword evidence="12" id="KW-1185">Reference proteome</keyword>
<dbReference type="SUPFAM" id="SSF50156">
    <property type="entry name" value="PDZ domain-like"/>
    <property type="match status" value="1"/>
</dbReference>
<evidence type="ECO:0000256" key="7">
    <source>
        <dbReference type="ARBA" id="ARBA00022989"/>
    </source>
</evidence>
<dbReference type="GO" id="GO:0005886">
    <property type="term" value="C:plasma membrane"/>
    <property type="evidence" value="ECO:0007669"/>
    <property type="project" value="UniProtKB-SubCell"/>
</dbReference>
<keyword evidence="4" id="KW-0997">Cell inner membrane</keyword>
<evidence type="ECO:0000256" key="6">
    <source>
        <dbReference type="ARBA" id="ARBA00022927"/>
    </source>
</evidence>
<comment type="subcellular location">
    <subcellularLocation>
        <location evidence="1">Cell inner membrane</location>
    </subcellularLocation>
</comment>
<reference evidence="12" key="1">
    <citation type="submission" date="2016-10" db="EMBL/GenBank/DDBJ databases">
        <authorList>
            <person name="Varghese N."/>
            <person name="Submissions S."/>
        </authorList>
    </citation>
    <scope>NUCLEOTIDE SEQUENCE [LARGE SCALE GENOMIC DNA]</scope>
    <source>
        <strain evidence="12">CGMCC 1.10683</strain>
    </source>
</reference>
<evidence type="ECO:0000256" key="2">
    <source>
        <dbReference type="ARBA" id="ARBA00022448"/>
    </source>
</evidence>
<evidence type="ECO:0000259" key="10">
    <source>
        <dbReference type="Pfam" id="PF11356"/>
    </source>
</evidence>
<feature type="domain" description="Type II secretion system protein GspC N-terminal" evidence="10">
    <location>
        <begin position="30"/>
        <end position="155"/>
    </location>
</feature>
<evidence type="ECO:0000313" key="11">
    <source>
        <dbReference type="EMBL" id="SFS84879.1"/>
    </source>
</evidence>
<keyword evidence="5" id="KW-0812">Transmembrane</keyword>
<name>A0A1I6T6L6_9CAUL</name>
<dbReference type="InterPro" id="IPR024961">
    <property type="entry name" value="T2SS_GspC_N"/>
</dbReference>
<keyword evidence="2" id="KW-0813">Transport</keyword>
<dbReference type="EMBL" id="FOZV01000008">
    <property type="protein sequence ID" value="SFS84879.1"/>
    <property type="molecule type" value="Genomic_DNA"/>
</dbReference>
<evidence type="ECO:0000256" key="8">
    <source>
        <dbReference type="ARBA" id="ARBA00023136"/>
    </source>
</evidence>
<evidence type="ECO:0000256" key="4">
    <source>
        <dbReference type="ARBA" id="ARBA00022519"/>
    </source>
</evidence>
<dbReference type="Gene3D" id="2.30.42.10">
    <property type="match status" value="1"/>
</dbReference>
<keyword evidence="8" id="KW-0472">Membrane</keyword>
<keyword evidence="3" id="KW-1003">Cell membrane</keyword>
<dbReference type="STRING" id="871741.SAMN05192570_3016"/>